<dbReference type="AlphaFoldDB" id="A0A543IYE7"/>
<organism evidence="1 2">
    <name type="scientific">Thermopolyspora flexuosa</name>
    <dbReference type="NCBI Taxonomy" id="103836"/>
    <lineage>
        <taxon>Bacteria</taxon>
        <taxon>Bacillati</taxon>
        <taxon>Actinomycetota</taxon>
        <taxon>Actinomycetes</taxon>
        <taxon>Streptosporangiales</taxon>
        <taxon>Streptosporangiaceae</taxon>
        <taxon>Thermopolyspora</taxon>
    </lineage>
</organism>
<accession>A0A543IYE7</accession>
<evidence type="ECO:0000313" key="1">
    <source>
        <dbReference type="EMBL" id="TQM75571.1"/>
    </source>
</evidence>
<keyword evidence="2" id="KW-1185">Reference proteome</keyword>
<protein>
    <submittedName>
        <fullName evidence="1">Uncharacterized protein</fullName>
    </submittedName>
</protein>
<evidence type="ECO:0000313" key="2">
    <source>
        <dbReference type="Proteomes" id="UP000319213"/>
    </source>
</evidence>
<sequence>MALACAMIVTPAVAATPAAASAAPSYRACYDGTCKFTFRRPVSFRVSARLFGFSRVYVSKQYVATFDQDMVVVRAGNSTAYLSEGGSGWIRANRKKRLSFRVLAITSKGATIRFG</sequence>
<dbReference type="EMBL" id="VFPQ01000001">
    <property type="protein sequence ID" value="TQM75571.1"/>
    <property type="molecule type" value="Genomic_DNA"/>
</dbReference>
<dbReference type="Proteomes" id="UP000319213">
    <property type="component" value="Unassembled WGS sequence"/>
</dbReference>
<proteinExistence type="predicted"/>
<gene>
    <name evidence="1" type="ORF">FHX40_2283</name>
</gene>
<name>A0A543IYE7_9ACTN</name>
<dbReference type="RefSeq" id="WP_170198799.1">
    <property type="nucleotide sequence ID" value="NZ_VFPQ01000001.1"/>
</dbReference>
<comment type="caution">
    <text evidence="1">The sequence shown here is derived from an EMBL/GenBank/DDBJ whole genome shotgun (WGS) entry which is preliminary data.</text>
</comment>
<reference evidence="1 2" key="1">
    <citation type="submission" date="2019-06" db="EMBL/GenBank/DDBJ databases">
        <title>Sequencing the genomes of 1000 actinobacteria strains.</title>
        <authorList>
            <person name="Klenk H.-P."/>
        </authorList>
    </citation>
    <scope>NUCLEOTIDE SEQUENCE [LARGE SCALE GENOMIC DNA]</scope>
    <source>
        <strain evidence="1 2">DSM 43186</strain>
    </source>
</reference>